<feature type="compositionally biased region" description="Basic and acidic residues" evidence="1">
    <location>
        <begin position="1607"/>
        <end position="1628"/>
    </location>
</feature>
<feature type="region of interest" description="Disordered" evidence="1">
    <location>
        <begin position="1375"/>
        <end position="1526"/>
    </location>
</feature>
<feature type="compositionally biased region" description="Polar residues" evidence="1">
    <location>
        <begin position="1381"/>
        <end position="1392"/>
    </location>
</feature>
<feature type="compositionally biased region" description="Basic and acidic residues" evidence="1">
    <location>
        <begin position="1300"/>
        <end position="1345"/>
    </location>
</feature>
<feature type="region of interest" description="Disordered" evidence="1">
    <location>
        <begin position="1280"/>
        <end position="1345"/>
    </location>
</feature>
<proteinExistence type="predicted"/>
<feature type="region of interest" description="Disordered" evidence="1">
    <location>
        <begin position="1604"/>
        <end position="1628"/>
    </location>
</feature>
<keyword evidence="3" id="KW-1185">Reference proteome</keyword>
<name>A0AAV8YSN3_9CUCU</name>
<protein>
    <recommendedName>
        <fullName evidence="4">C2H2-type domain-containing protein</fullName>
    </recommendedName>
</protein>
<feature type="compositionally biased region" description="Basic and acidic residues" evidence="1">
    <location>
        <begin position="1499"/>
        <end position="1520"/>
    </location>
</feature>
<feature type="region of interest" description="Disordered" evidence="1">
    <location>
        <begin position="142"/>
        <end position="182"/>
    </location>
</feature>
<sequence>MICLQGLMQNAGQQYGQGGASSHPGAPYGHTDSSTSNGSITSSLRQFRKKDVEKQQVNDTGASVAESHVARVAPHNHYPPRPTECYRYPSQFQDYSLSSQVKYSEISDPQPLQEQLSPTVIQKAKGKEYMDMCNVQQTHMKQPYPDHLNSQQSYPPDSNPHGHAQYLQKDPQVHPPYKPESQYFPKEPQYQQLPHQIQKYNMPTQIRKYPENDFLSKLRRIHPTMARSIMSDHHLQESQPSYQAMDQNRMYPHQNQRYMNYSSSMQSNPYPPSYMPPQHYSNYPASCSYTRPSQMGPRFPSMNNHERSLSPRRGYTDNLPIPPMNYTGLPQKISPNYSQYNSPEYAQHYQHRRPAMAPQEYYQQHCRTTQYLPHQMPSQEISENRVTVSDSIKQYIENWADEETASEMNQIETNRMCKENLRIRDDQSTETVYMINASELQYLENGIPLVTSENGIPLVAENGQYILKSGVAIDNSTGMVRIVEKTNHLESSDNNMDRVVNLHIMDPLKPDCMLASKPNELNQKQNSSLYNTDEKPRVVIHQNTVIQPGQQNIPKEPEETGIRTSQNHNKISNNLPLIADNEASLLEKFDENIFKECKKQTVDKNCSPINVEQMEKLDEFQETTGHTSVICPTKLLEHTDYINRGEEEEGDGQLENSNDLKLKNMPIIDLLAEEVRNTVEGHGFEAEKLATDAVVGNVSEIKENLAFNLENISKDEINEEKVNSDEDVRSSAIATNEEEANANCKNMDSTDNNSDINNIKENSCETDENIKNEFKEEMEEPSKISANLPKNTNGYIKEEIITKEDPSENKVRGDESDNVENKAASKVANRKIENEETVAKESNIVLKSESEETVIDQEEVTTENNKEKMNGTVISNSENTNLNEIVSTSTSDDANTASENITKPSIKRSRRIFSVDDIINNIGSNMNKCKAEKERAERRRSLQLTREFLDKEINHSHTFLQKLEALKEIEIKKRQTVNVEKTETKVIIKETEKMYLSDHQLTEALEDETNKNYADDTSNEKQHVEGAECKEQKKIETNLIKFSDDTEDALNCDANSYLVENKIISGKEKNESRSDCTDLSIEKLREGSVCNNDFSEIALEPKVPSNVNEESTLDNFEGEIGTVLNLKQTEVEVTAQNEVHYRNAIRVEENSVLLQIAGELVEINVSNVNGKKVITVVPMSESTIVDFNDNYEMLENNEIGDQTKTDIVEAEHDVEMTEIASIDEVIPEPDIIETTSEIIIGMDISLEEEIQLDLEKPQVVFTKAAKKAYENDLQIPSITTSEDINDNNKIDSYPGNDKVSSSKEQHPPKDKSEKRKSAKIDSSKKKDNAIVKRPKCLSDKNSDPDKKALRELLKEEDEFVPFKDLVQARRLKKLKLQQLKGNENVSADSTNKVDQEENSESPNESKSKRPDVKDKGDEEIKKIISTENKEVVLKTKEHKPNVSKTPLKKEIKAESKNTHNTTKEDNQVNSSTTEKREINDKANEKGTKKVTFGPVNYFERQKPENPHTDVRNFKLQDPRLKGKSNGDIIVPSVSEILKENERLENSKKKLSLEEYNNRKRKLSISINSDGGDKEAKFKKIKLEDSTPREIKLTHNVNKCTNKIVGNSKDKQTDETRSLQEKADQVRMPRPKSLDDLKMLAKPKDNFLAKRKLSLEVTSYKPNYFDWEETQSPKTNPISQENSDRRVSEFSGLINNNKSKIVIDINDLNPKPAPSENSEDEILQNYKEQVDSKLSSLNIQIPRVAKPSNNVFNPFSKPETNNLMQRFLKNEKITYEEMEKIKKIISYKRLVQQLKRIKSPDLASPSLNPSYEIRKNCAEKEMKLHLKKVPGKRSKQRFRNLYSESANESVSDFSDTKKNDGDYSVVQSNCFAAGVPKLIIKRKTEMPVPVVRLERLDLDLLVKKKRNLF</sequence>
<feature type="compositionally biased region" description="Basic and acidic residues" evidence="1">
    <location>
        <begin position="1473"/>
        <end position="1487"/>
    </location>
</feature>
<comment type="caution">
    <text evidence="2">The sequence shown here is derived from an EMBL/GenBank/DDBJ whole genome shotgun (WGS) entry which is preliminary data.</text>
</comment>
<dbReference type="EMBL" id="JANEYF010001958">
    <property type="protein sequence ID" value="KAJ8953709.1"/>
    <property type="molecule type" value="Genomic_DNA"/>
</dbReference>
<feature type="compositionally biased region" description="Basic and acidic residues" evidence="1">
    <location>
        <begin position="803"/>
        <end position="815"/>
    </location>
</feature>
<organism evidence="2 3">
    <name type="scientific">Rhamnusium bicolor</name>
    <dbReference type="NCBI Taxonomy" id="1586634"/>
    <lineage>
        <taxon>Eukaryota</taxon>
        <taxon>Metazoa</taxon>
        <taxon>Ecdysozoa</taxon>
        <taxon>Arthropoda</taxon>
        <taxon>Hexapoda</taxon>
        <taxon>Insecta</taxon>
        <taxon>Pterygota</taxon>
        <taxon>Neoptera</taxon>
        <taxon>Endopterygota</taxon>
        <taxon>Coleoptera</taxon>
        <taxon>Polyphaga</taxon>
        <taxon>Cucujiformia</taxon>
        <taxon>Chrysomeloidea</taxon>
        <taxon>Cerambycidae</taxon>
        <taxon>Lepturinae</taxon>
        <taxon>Rhagiini</taxon>
        <taxon>Rhamnusium</taxon>
    </lineage>
</organism>
<gene>
    <name evidence="2" type="ORF">NQ314_007319</name>
</gene>
<feature type="compositionally biased region" description="Basic and acidic residues" evidence="1">
    <location>
        <begin position="1447"/>
        <end position="1466"/>
    </location>
</feature>
<feature type="region of interest" description="Disordered" evidence="1">
    <location>
        <begin position="803"/>
        <end position="828"/>
    </location>
</feature>
<evidence type="ECO:0000256" key="1">
    <source>
        <dbReference type="SAM" id="MobiDB-lite"/>
    </source>
</evidence>
<evidence type="ECO:0000313" key="2">
    <source>
        <dbReference type="EMBL" id="KAJ8953709.1"/>
    </source>
</evidence>
<feature type="region of interest" description="Disordered" evidence="1">
    <location>
        <begin position="13"/>
        <end position="63"/>
    </location>
</feature>
<feature type="compositionally biased region" description="Basic and acidic residues" evidence="1">
    <location>
        <begin position="1403"/>
        <end position="1440"/>
    </location>
</feature>
<dbReference type="Proteomes" id="UP001162156">
    <property type="component" value="Unassembled WGS sequence"/>
</dbReference>
<feature type="compositionally biased region" description="Low complexity" evidence="1">
    <location>
        <begin position="31"/>
        <end position="43"/>
    </location>
</feature>
<evidence type="ECO:0008006" key="4">
    <source>
        <dbReference type="Google" id="ProtNLM"/>
    </source>
</evidence>
<reference evidence="2" key="1">
    <citation type="journal article" date="2023" name="Insect Mol. Biol.">
        <title>Genome sequencing provides insights into the evolution of gene families encoding plant cell wall-degrading enzymes in longhorned beetles.</title>
        <authorList>
            <person name="Shin N.R."/>
            <person name="Okamura Y."/>
            <person name="Kirsch R."/>
            <person name="Pauchet Y."/>
        </authorList>
    </citation>
    <scope>NUCLEOTIDE SEQUENCE</scope>
    <source>
        <strain evidence="2">RBIC_L_NR</strain>
    </source>
</reference>
<evidence type="ECO:0000313" key="3">
    <source>
        <dbReference type="Proteomes" id="UP001162156"/>
    </source>
</evidence>
<accession>A0AAV8YSN3</accession>